<dbReference type="GO" id="GO:0000142">
    <property type="term" value="C:cellular bud neck contractile ring"/>
    <property type="evidence" value="ECO:0007669"/>
    <property type="project" value="TreeGrafter"/>
</dbReference>
<dbReference type="Pfam" id="PF00169">
    <property type="entry name" value="PH"/>
    <property type="match status" value="1"/>
</dbReference>
<dbReference type="PANTHER" id="PTHR36100">
    <property type="entry name" value="BUD SITE SELECTION PROTEIN 4"/>
    <property type="match status" value="1"/>
</dbReference>
<feature type="compositionally biased region" description="Polar residues" evidence="3">
    <location>
        <begin position="359"/>
        <end position="370"/>
    </location>
</feature>
<feature type="compositionally biased region" description="Polar residues" evidence="3">
    <location>
        <begin position="243"/>
        <end position="260"/>
    </location>
</feature>
<sequence>MSSVEADSFSQANKSVDDLLKEIDSQSPELKASSSLNSIDSGNISSTGESQSDSDHSGSTLKGGNLSDGISSGTETRISSNRKPGIALPDLSLNSTTEPLKVTSSKESGAADESLQREPGRKLSGPRPLDDDEQNNQLQTPVVLKSDENGLMKTIPTIHRPLPTIQPSPSDYSIRSMPNIANNALTSTAKPDLRNVSGGSTDSEKTIALSPRSQALNSFYDKEVAEPSAGREPESALEKTPIPNLSKNTSFPLQNEIGSESSDDSDASTVPAQSILSTEIVNKSMVATKKPTAGKPVSRDVIGRRSVSAISSSTTMTSESDFVSASEGGYTDEESDEIGANINGSGLGNGLGFPTSISASSGFTDGNETVATVGDRSDTDVEPDATISNSSSMSISTTVHQLSEKPEAPFEKAADTSLSSSGMIEQSNLSGLDDNSGASVIHHTELLDLANAESGVDNGRMVSQSTVSTTSTFDSRKFVLEDPHFNPDDTSHALDGYKYDPTLKVAPIDGKAANNGISVRKLHKDTTSDEVAPRESILDIWSKQEMFRRVSSHSDDFQSLGKHGKARFLVKSKPPKFVHVIPSSKIAISPSPSSKLYSNFGPAWVKSRMEVLPSGELNKSVDLDTAVFEERDEASISADSSEEASTNVDEQSPGTDDEGSLSEYEDAKRDLVQSTAIGESDEDVHDVEKVEPRSSQKESDESAQSSSCSFLDESIDLGKYLKHPLDKPDNEEDLFASDWVDISEENSSLNTFSGAKMTNGTNSSGSQLTQLWRNGTLKQKPEKQVVKEDPGDKFVHLSVKEMESFMIRKKMTKEKFQIKNANGTAEVVSNISFKPEQKGQMVDEPSAEVDSTASALISDLAIPGGIQGEEKTELIDDLEADRLLKSFETEKHDDTCSVTLKEVSPTVDSESVEPKKESPADNGKKISQKTPKKQEVNTPKKVKEPESMEKQAETRQPDQIPEKIHLVDGEQGRLFLKLQELESLRLPDVENRKAKFKVVIDNGIHVLSTEFFDIKRRNGDTSINKEFELIVPEKLNIVITLKLQYEKMQNQLVEVHERKRVKSKNIFSKMFGGNSIVTTTKYVNKLAKYDPLSECVATDGSFAKIHINFDNFKDKITGEVGNFVLDGFNEWRMVKVGKNLKPRPFNICKLRAEMLFVPRKSKYEILPLSIKNAMKQVEEIGKTLTYMQEGYMYQEGGDIDVWTRRYFKLKGYDLYAHNVDTMKLKAKINLRKVVYIDYPGKKPVDSTDSDAKSQVSASSATSDNTKRSSQRIISETLILNNGFKLRFANGESIDLGCDSKQERTVWITLIEDIITKNNFRCQPWVRLMSKKMAERKECAYVPNSVGA</sequence>
<feature type="compositionally biased region" description="Basic and acidic residues" evidence="3">
    <location>
        <begin position="941"/>
        <end position="961"/>
    </location>
</feature>
<dbReference type="InterPro" id="IPR001849">
    <property type="entry name" value="PH_domain"/>
</dbReference>
<feature type="region of interest" description="Disordered" evidence="3">
    <location>
        <begin position="675"/>
        <end position="709"/>
    </location>
</feature>
<feature type="region of interest" description="Disordered" evidence="3">
    <location>
        <begin position="20"/>
        <end position="144"/>
    </location>
</feature>
<feature type="compositionally biased region" description="Polar residues" evidence="3">
    <location>
        <begin position="92"/>
        <end position="107"/>
    </location>
</feature>
<feature type="region of interest" description="Disordered" evidence="3">
    <location>
        <begin position="359"/>
        <end position="397"/>
    </location>
</feature>
<dbReference type="PANTHER" id="PTHR36100:SF1">
    <property type="entry name" value="BUD SITE SELECTION PROTEIN 4"/>
    <property type="match status" value="1"/>
</dbReference>
<reference evidence="5" key="2">
    <citation type="journal article" name="BMC Genomics">
        <title>New genome assemblies reveal patterns of domestication and adaptation across Brettanomyces (Dekkera) species.</title>
        <authorList>
            <person name="Roach M.J."/>
            <person name="Borneman A.R."/>
        </authorList>
    </citation>
    <scope>NUCLEOTIDE SEQUENCE</scope>
    <source>
        <strain evidence="5">UCD 2041</strain>
    </source>
</reference>
<feature type="region of interest" description="Disordered" evidence="3">
    <location>
        <begin position="896"/>
        <end position="961"/>
    </location>
</feature>
<feature type="compositionally biased region" description="Basic and acidic residues" evidence="3">
    <location>
        <begin position="220"/>
        <end position="237"/>
    </location>
</feature>
<evidence type="ECO:0000256" key="3">
    <source>
        <dbReference type="SAM" id="MobiDB-lite"/>
    </source>
</evidence>
<feature type="compositionally biased region" description="Low complexity" evidence="3">
    <location>
        <begin position="635"/>
        <end position="645"/>
    </location>
</feature>
<dbReference type="GO" id="GO:0005525">
    <property type="term" value="F:GTP binding"/>
    <property type="evidence" value="ECO:0007669"/>
    <property type="project" value="TreeGrafter"/>
</dbReference>
<organism evidence="5 6">
    <name type="scientific">Dekkera bruxellensis</name>
    <name type="common">Brettanomyces custersii</name>
    <dbReference type="NCBI Taxonomy" id="5007"/>
    <lineage>
        <taxon>Eukaryota</taxon>
        <taxon>Fungi</taxon>
        <taxon>Dikarya</taxon>
        <taxon>Ascomycota</taxon>
        <taxon>Saccharomycotina</taxon>
        <taxon>Pichiomycetes</taxon>
        <taxon>Pichiales</taxon>
        <taxon>Pichiaceae</taxon>
        <taxon>Brettanomyces</taxon>
    </lineage>
</organism>
<protein>
    <recommendedName>
        <fullName evidence="4">PH domain-containing protein</fullName>
    </recommendedName>
</protein>
<name>A0A871R4X7_DEKBR</name>
<dbReference type="GO" id="GO:0007120">
    <property type="term" value="P:axial cellular bud site selection"/>
    <property type="evidence" value="ECO:0007669"/>
    <property type="project" value="TreeGrafter"/>
</dbReference>
<feature type="compositionally biased region" description="Polar residues" evidence="3">
    <location>
        <begin position="1252"/>
        <end position="1263"/>
    </location>
</feature>
<feature type="region of interest" description="Disordered" evidence="3">
    <location>
        <begin position="1243"/>
        <end position="1267"/>
    </location>
</feature>
<dbReference type="Gene3D" id="2.30.29.30">
    <property type="entry name" value="Pleckstrin-homology domain (PH domain)/Phosphotyrosine-binding domain (PTB)"/>
    <property type="match status" value="1"/>
</dbReference>
<feature type="domain" description="PH" evidence="4">
    <location>
        <begin position="1185"/>
        <end position="1315"/>
    </location>
</feature>
<feature type="compositionally biased region" description="Polar residues" evidence="3">
    <location>
        <begin position="25"/>
        <end position="82"/>
    </location>
</feature>
<evidence type="ECO:0000256" key="2">
    <source>
        <dbReference type="ARBA" id="ARBA00023306"/>
    </source>
</evidence>
<proteinExistence type="predicted"/>
<dbReference type="EMBL" id="CP063135">
    <property type="protein sequence ID" value="QOU20356.1"/>
    <property type="molecule type" value="Genomic_DNA"/>
</dbReference>
<dbReference type="Proteomes" id="UP000663131">
    <property type="component" value="Chromosome 7"/>
</dbReference>
<dbReference type="SUPFAM" id="SSF50729">
    <property type="entry name" value="PH domain-like"/>
    <property type="match status" value="1"/>
</dbReference>
<dbReference type="InterPro" id="IPR011993">
    <property type="entry name" value="PH-like_dom_sf"/>
</dbReference>
<keyword evidence="2" id="KW-0131">Cell cycle</keyword>
<feature type="compositionally biased region" description="Basic and acidic residues" evidence="3">
    <location>
        <begin position="912"/>
        <end position="924"/>
    </location>
</feature>
<feature type="region of interest" description="Disordered" evidence="3">
    <location>
        <begin position="185"/>
        <end position="271"/>
    </location>
</feature>
<dbReference type="InterPro" id="IPR052007">
    <property type="entry name" value="Bud4"/>
</dbReference>
<accession>A0A871R4X7</accession>
<feature type="compositionally biased region" description="Low complexity" evidence="3">
    <location>
        <begin position="386"/>
        <end position="397"/>
    </location>
</feature>
<evidence type="ECO:0000313" key="5">
    <source>
        <dbReference type="EMBL" id="QOU20356.1"/>
    </source>
</evidence>
<keyword evidence="1" id="KW-0132">Cell division</keyword>
<dbReference type="KEGG" id="bbrx:BRETT_005012"/>
<dbReference type="RefSeq" id="XP_041136849.1">
    <property type="nucleotide sequence ID" value="XM_041283497.1"/>
</dbReference>
<dbReference type="OrthoDB" id="3991520at2759"/>
<gene>
    <name evidence="5" type="ORF">BRETT_005012</name>
</gene>
<evidence type="ECO:0000313" key="6">
    <source>
        <dbReference type="Proteomes" id="UP000663131"/>
    </source>
</evidence>
<feature type="region of interest" description="Disordered" evidence="3">
    <location>
        <begin position="308"/>
        <end position="343"/>
    </location>
</feature>
<feature type="region of interest" description="Disordered" evidence="3">
    <location>
        <begin position="631"/>
        <end position="663"/>
    </location>
</feature>
<evidence type="ECO:0000259" key="4">
    <source>
        <dbReference type="PROSITE" id="PS50003"/>
    </source>
</evidence>
<reference evidence="5" key="1">
    <citation type="submission" date="2020-10" db="EMBL/GenBank/DDBJ databases">
        <authorList>
            <person name="Palmer J.M."/>
        </authorList>
    </citation>
    <scope>NUCLEOTIDE SEQUENCE</scope>
    <source>
        <strain evidence="5">UCD 2041</strain>
    </source>
</reference>
<dbReference type="GO" id="GO:0097271">
    <property type="term" value="P:protein localization to bud neck"/>
    <property type="evidence" value="ECO:0007669"/>
    <property type="project" value="TreeGrafter"/>
</dbReference>
<dbReference type="SMART" id="SM00233">
    <property type="entry name" value="PH"/>
    <property type="match status" value="1"/>
</dbReference>
<evidence type="ECO:0000256" key="1">
    <source>
        <dbReference type="ARBA" id="ARBA00022618"/>
    </source>
</evidence>
<dbReference type="PROSITE" id="PS50003">
    <property type="entry name" value="PH_DOMAIN"/>
    <property type="match status" value="1"/>
</dbReference>
<feature type="compositionally biased region" description="Polar residues" evidence="3">
    <location>
        <begin position="308"/>
        <end position="323"/>
    </location>
</feature>
<feature type="compositionally biased region" description="Basic and acidic residues" evidence="3">
    <location>
        <begin position="686"/>
        <end position="700"/>
    </location>
</feature>
<dbReference type="GeneID" id="64576935"/>